<evidence type="ECO:0000313" key="1">
    <source>
        <dbReference type="EMBL" id="WOH11702.1"/>
    </source>
</evidence>
<reference evidence="1" key="1">
    <citation type="journal article" date="2016" name="Nat. Genet.">
        <title>A high-quality carrot genome assembly provides new insights into carotenoid accumulation and asterid genome evolution.</title>
        <authorList>
            <person name="Iorizzo M."/>
            <person name="Ellison S."/>
            <person name="Senalik D."/>
            <person name="Zeng P."/>
            <person name="Satapoomin P."/>
            <person name="Huang J."/>
            <person name="Bowman M."/>
            <person name="Iovene M."/>
            <person name="Sanseverino W."/>
            <person name="Cavagnaro P."/>
            <person name="Yildiz M."/>
            <person name="Macko-Podgorni A."/>
            <person name="Moranska E."/>
            <person name="Grzebelus E."/>
            <person name="Grzebelus D."/>
            <person name="Ashrafi H."/>
            <person name="Zheng Z."/>
            <person name="Cheng S."/>
            <person name="Spooner D."/>
            <person name="Van Deynze A."/>
            <person name="Simon P."/>
        </authorList>
    </citation>
    <scope>NUCLEOTIDE SEQUENCE</scope>
    <source>
        <tissue evidence="1">Leaf</tissue>
    </source>
</reference>
<evidence type="ECO:0008006" key="3">
    <source>
        <dbReference type="Google" id="ProtNLM"/>
    </source>
</evidence>
<accession>A0AAF0XR16</accession>
<protein>
    <recommendedName>
        <fullName evidence="3">BED-type domain-containing protein</fullName>
    </recommendedName>
</protein>
<gene>
    <name evidence="1" type="ORF">DCAR_0831193</name>
</gene>
<name>A0AAF0XR16_DAUCS</name>
<dbReference type="AlphaFoldDB" id="A0AAF0XR16"/>
<organism evidence="1 2">
    <name type="scientific">Daucus carota subsp. sativus</name>
    <name type="common">Carrot</name>
    <dbReference type="NCBI Taxonomy" id="79200"/>
    <lineage>
        <taxon>Eukaryota</taxon>
        <taxon>Viridiplantae</taxon>
        <taxon>Streptophyta</taxon>
        <taxon>Embryophyta</taxon>
        <taxon>Tracheophyta</taxon>
        <taxon>Spermatophyta</taxon>
        <taxon>Magnoliopsida</taxon>
        <taxon>eudicotyledons</taxon>
        <taxon>Gunneridae</taxon>
        <taxon>Pentapetalae</taxon>
        <taxon>asterids</taxon>
        <taxon>campanulids</taxon>
        <taxon>Apiales</taxon>
        <taxon>Apiaceae</taxon>
        <taxon>Apioideae</taxon>
        <taxon>Scandiceae</taxon>
        <taxon>Daucinae</taxon>
        <taxon>Daucus</taxon>
        <taxon>Daucus sect. Daucus</taxon>
    </lineage>
</organism>
<sequence length="110" mass="12707">MIYVLIFNRMENFAPPCSSDATLKGKFDNIGWEYGDLVDPGKSQRVKCKSCKRVLSGVVFRLKQHIARIKGNVISCDRSTPINQVKCKRALEEVRNMKENKRKTLEESWE</sequence>
<proteinExistence type="predicted"/>
<dbReference type="Proteomes" id="UP000077755">
    <property type="component" value="Chromosome 8"/>
</dbReference>
<dbReference type="EMBL" id="CP093350">
    <property type="protein sequence ID" value="WOH11702.1"/>
    <property type="molecule type" value="Genomic_DNA"/>
</dbReference>
<evidence type="ECO:0000313" key="2">
    <source>
        <dbReference type="Proteomes" id="UP000077755"/>
    </source>
</evidence>
<keyword evidence="2" id="KW-1185">Reference proteome</keyword>
<reference evidence="1" key="2">
    <citation type="submission" date="2022-03" db="EMBL/GenBank/DDBJ databases">
        <title>Draft title - Genomic analysis of global carrot germplasm unveils the trajectory of domestication and the origin of high carotenoid orange carrot.</title>
        <authorList>
            <person name="Iorizzo M."/>
            <person name="Ellison S."/>
            <person name="Senalik D."/>
            <person name="Macko-Podgorni A."/>
            <person name="Grzebelus D."/>
            <person name="Bostan H."/>
            <person name="Rolling W."/>
            <person name="Curaba J."/>
            <person name="Simon P."/>
        </authorList>
    </citation>
    <scope>NUCLEOTIDE SEQUENCE</scope>
    <source>
        <tissue evidence="1">Leaf</tissue>
    </source>
</reference>